<comment type="caution">
    <text evidence="1">The sequence shown here is derived from an EMBL/GenBank/DDBJ whole genome shotgun (WGS) entry which is preliminary data.</text>
</comment>
<evidence type="ECO:0000313" key="2">
    <source>
        <dbReference type="Proteomes" id="UP001396898"/>
    </source>
</evidence>
<keyword evidence="2" id="KW-1185">Reference proteome</keyword>
<evidence type="ECO:0000313" key="1">
    <source>
        <dbReference type="EMBL" id="KAK8001713.1"/>
    </source>
</evidence>
<gene>
    <name evidence="1" type="ORF">PG991_013935</name>
</gene>
<proteinExistence type="predicted"/>
<name>A0ABR1R7R2_9PEZI</name>
<reference evidence="1 2" key="1">
    <citation type="submission" date="2023-01" db="EMBL/GenBank/DDBJ databases">
        <title>Analysis of 21 Apiospora genomes using comparative genomics revels a genus with tremendous synthesis potential of carbohydrate active enzymes and secondary metabolites.</title>
        <authorList>
            <person name="Sorensen T."/>
        </authorList>
    </citation>
    <scope>NUCLEOTIDE SEQUENCE [LARGE SCALE GENOMIC DNA]</scope>
    <source>
        <strain evidence="1 2">CBS 20057</strain>
    </source>
</reference>
<protein>
    <submittedName>
        <fullName evidence="1">Uncharacterized protein</fullName>
    </submittedName>
</protein>
<dbReference type="EMBL" id="JAQQWI010000018">
    <property type="protein sequence ID" value="KAK8001713.1"/>
    <property type="molecule type" value="Genomic_DNA"/>
</dbReference>
<sequence length="172" mass="18106">MDLRRNTELLEKALKLGDHDESPSVLLPIGNRVRNSILQGGVGSLARHGEASAAVPGLPAETADATAGGVEREPVANVLPLGVGDVVAAVTSRGVAVRVMDPHWEIVAGPDGVALGGAFAFTAFGEEDVASTRGFGDVFQNVKQDFFGERQKSRHDGVEMMTRRVGDCGRMD</sequence>
<accession>A0ABR1R7R2</accession>
<organism evidence="1 2">
    <name type="scientific">Apiospora marii</name>
    <dbReference type="NCBI Taxonomy" id="335849"/>
    <lineage>
        <taxon>Eukaryota</taxon>
        <taxon>Fungi</taxon>
        <taxon>Dikarya</taxon>
        <taxon>Ascomycota</taxon>
        <taxon>Pezizomycotina</taxon>
        <taxon>Sordariomycetes</taxon>
        <taxon>Xylariomycetidae</taxon>
        <taxon>Amphisphaeriales</taxon>
        <taxon>Apiosporaceae</taxon>
        <taxon>Apiospora</taxon>
    </lineage>
</organism>
<dbReference type="Proteomes" id="UP001396898">
    <property type="component" value="Unassembled WGS sequence"/>
</dbReference>